<keyword evidence="1" id="KW-1133">Transmembrane helix</keyword>
<feature type="transmembrane region" description="Helical" evidence="1">
    <location>
        <begin position="12"/>
        <end position="34"/>
    </location>
</feature>
<evidence type="ECO:0000313" key="3">
    <source>
        <dbReference type="Proteomes" id="UP001569428"/>
    </source>
</evidence>
<name>A0ABV4P1T8_9GAMM</name>
<dbReference type="Proteomes" id="UP001569428">
    <property type="component" value="Unassembled WGS sequence"/>
</dbReference>
<accession>A0ABV4P1T8</accession>
<keyword evidence="1" id="KW-0812">Transmembrane</keyword>
<feature type="transmembrane region" description="Helical" evidence="1">
    <location>
        <begin position="72"/>
        <end position="89"/>
    </location>
</feature>
<evidence type="ECO:0000313" key="2">
    <source>
        <dbReference type="EMBL" id="MFA0812336.1"/>
    </source>
</evidence>
<sequence>MAASIKISWQQVALTIVLSIILMFSSTVMLSIYWPSAEPTERMAAGSMLSALLWVGYMSMGILAASTWRAAAYLFSLLLVMIGLSALSFL</sequence>
<reference evidence="2 3" key="1">
    <citation type="submission" date="2024-08" db="EMBL/GenBank/DDBJ databases">
        <authorList>
            <person name="Ishaq N."/>
        </authorList>
    </citation>
    <scope>NUCLEOTIDE SEQUENCE [LARGE SCALE GENOMIC DNA]</scope>
    <source>
        <strain evidence="2 3">DSM 18651</strain>
    </source>
</reference>
<keyword evidence="1" id="KW-0472">Membrane</keyword>
<comment type="caution">
    <text evidence="2">The sequence shown here is derived from an EMBL/GenBank/DDBJ whole genome shotgun (WGS) entry which is preliminary data.</text>
</comment>
<dbReference type="RefSeq" id="WP_371840002.1">
    <property type="nucleotide sequence ID" value="NZ_JBGMEK010000038.1"/>
</dbReference>
<proteinExistence type="predicted"/>
<gene>
    <name evidence="2" type="ORF">ACCI49_15590</name>
</gene>
<organism evidence="2 3">
    <name type="scientific">Microbulbifer epialgicus</name>
    <dbReference type="NCBI Taxonomy" id="393907"/>
    <lineage>
        <taxon>Bacteria</taxon>
        <taxon>Pseudomonadati</taxon>
        <taxon>Pseudomonadota</taxon>
        <taxon>Gammaproteobacteria</taxon>
        <taxon>Cellvibrionales</taxon>
        <taxon>Microbulbiferaceae</taxon>
        <taxon>Microbulbifer</taxon>
    </lineage>
</organism>
<dbReference type="EMBL" id="JBGMEK010000038">
    <property type="protein sequence ID" value="MFA0812336.1"/>
    <property type="molecule type" value="Genomic_DNA"/>
</dbReference>
<feature type="transmembrane region" description="Helical" evidence="1">
    <location>
        <begin position="46"/>
        <end position="65"/>
    </location>
</feature>
<evidence type="ECO:0000256" key="1">
    <source>
        <dbReference type="SAM" id="Phobius"/>
    </source>
</evidence>
<protein>
    <submittedName>
        <fullName evidence="2">Uncharacterized protein</fullName>
    </submittedName>
</protein>
<keyword evidence="3" id="KW-1185">Reference proteome</keyword>